<dbReference type="InterPro" id="IPR011048">
    <property type="entry name" value="Haem_d1_sf"/>
</dbReference>
<evidence type="ECO:0000256" key="2">
    <source>
        <dbReference type="SAM" id="SignalP"/>
    </source>
</evidence>
<proteinExistence type="inferred from homology"/>
<dbReference type="SUPFAM" id="SSF51004">
    <property type="entry name" value="C-terminal (heme d1) domain of cytochrome cd1-nitrite reductase"/>
    <property type="match status" value="1"/>
</dbReference>
<reference evidence="3" key="2">
    <citation type="submission" date="2023-05" db="EMBL/GenBank/DDBJ databases">
        <authorList>
            <consortium name="Lawrence Berkeley National Laboratory"/>
            <person name="Steindorff A."/>
            <person name="Hensen N."/>
            <person name="Bonometti L."/>
            <person name="Westerberg I."/>
            <person name="Brannstrom I.O."/>
            <person name="Guillou S."/>
            <person name="Cros-Aarteil S."/>
            <person name="Calhoun S."/>
            <person name="Haridas S."/>
            <person name="Kuo A."/>
            <person name="Mondo S."/>
            <person name="Pangilinan J."/>
            <person name="Riley R."/>
            <person name="Labutti K."/>
            <person name="Andreopoulos B."/>
            <person name="Lipzen A."/>
            <person name="Chen C."/>
            <person name="Yanf M."/>
            <person name="Daum C."/>
            <person name="Ng V."/>
            <person name="Clum A."/>
            <person name="Ohm R."/>
            <person name="Martin F."/>
            <person name="Silar P."/>
            <person name="Natvig D."/>
            <person name="Lalanne C."/>
            <person name="Gautier V."/>
            <person name="Ament-Velasquez S.L."/>
            <person name="Kruys A."/>
            <person name="Hutchinson M.I."/>
            <person name="Powell A.J."/>
            <person name="Barry K."/>
            <person name="Miller A.N."/>
            <person name="Grigoriev I.V."/>
            <person name="Debuchy R."/>
            <person name="Gladieux P."/>
            <person name="Thoren M.H."/>
            <person name="Johannesson H."/>
        </authorList>
    </citation>
    <scope>NUCLEOTIDE SEQUENCE</scope>
    <source>
        <strain evidence="3">CBS 359.72</strain>
    </source>
</reference>
<reference evidence="3" key="1">
    <citation type="journal article" date="2023" name="Mol. Phylogenet. Evol.">
        <title>Genome-scale phylogeny and comparative genomics of the fungal order Sordariales.</title>
        <authorList>
            <person name="Hensen N."/>
            <person name="Bonometti L."/>
            <person name="Westerberg I."/>
            <person name="Brannstrom I.O."/>
            <person name="Guillou S."/>
            <person name="Cros-Aarteil S."/>
            <person name="Calhoun S."/>
            <person name="Haridas S."/>
            <person name="Kuo A."/>
            <person name="Mondo S."/>
            <person name="Pangilinan J."/>
            <person name="Riley R."/>
            <person name="LaButti K."/>
            <person name="Andreopoulos B."/>
            <person name="Lipzen A."/>
            <person name="Chen C."/>
            <person name="Yan M."/>
            <person name="Daum C."/>
            <person name="Ng V."/>
            <person name="Clum A."/>
            <person name="Steindorff A."/>
            <person name="Ohm R.A."/>
            <person name="Martin F."/>
            <person name="Silar P."/>
            <person name="Natvig D.O."/>
            <person name="Lalanne C."/>
            <person name="Gautier V."/>
            <person name="Ament-Velasquez S.L."/>
            <person name="Kruys A."/>
            <person name="Hutchinson M.I."/>
            <person name="Powell A.J."/>
            <person name="Barry K."/>
            <person name="Miller A.N."/>
            <person name="Grigoriev I.V."/>
            <person name="Debuchy R."/>
            <person name="Gladieux P."/>
            <person name="Hiltunen Thoren M."/>
            <person name="Johannesson H."/>
        </authorList>
    </citation>
    <scope>NUCLEOTIDE SEQUENCE</scope>
    <source>
        <strain evidence="3">CBS 359.72</strain>
    </source>
</reference>
<evidence type="ECO:0000313" key="4">
    <source>
        <dbReference type="Proteomes" id="UP001303647"/>
    </source>
</evidence>
<name>A0AAN7D2D6_9PEZI</name>
<dbReference type="InterPro" id="IPR050282">
    <property type="entry name" value="Cycloisomerase_2"/>
</dbReference>
<feature type="signal peptide" evidence="2">
    <location>
        <begin position="1"/>
        <end position="20"/>
    </location>
</feature>
<comment type="similarity">
    <text evidence="1">Belongs to the cycloisomerase 2 family.</text>
</comment>
<dbReference type="PANTHER" id="PTHR30344">
    <property type="entry name" value="6-PHOSPHOGLUCONOLACTONASE-RELATED"/>
    <property type="match status" value="1"/>
</dbReference>
<comment type="caution">
    <text evidence="3">The sequence shown here is derived from an EMBL/GenBank/DDBJ whole genome shotgun (WGS) entry which is preliminary data.</text>
</comment>
<dbReference type="InterPro" id="IPR019405">
    <property type="entry name" value="Lactonase_7-beta_prop"/>
</dbReference>
<dbReference type="Pfam" id="PF10282">
    <property type="entry name" value="Lactonase"/>
    <property type="match status" value="1"/>
</dbReference>
<sequence>MRTSHGVAFALSAGFRLATAAPVCGGNNNGTADVLYVTTYPVGEGAGKLLTLQLAGSKLQVVGESDTCGPYPSWLTQDGDVLYCVNEAWGGDHGDLYSLKINSNYTFTKLSEHETVGGPVSTIIYGNDGRGLAVADYAGGGIDTFNIEDPAALELIKSVVYPAPDDGLPDPQNSARPHEAILDPTGEFLVFPDLGADQIRVLKVNKETLEYEEKPSYTDFERGTGPRHGAFFTSGDKTFFYLVGELANVLQGFTVTYNDDDSLTFERFHNSNTHGDDEPLPEGTAAAELWIAPESNFLTLSSRFESSLEFTVANGTTVPSDPLVTFSIDPETGALTHVQSAPAGGINPRHFSFNSDGTRVASALQSDGRVVVFERDPATGKIGKAIAEGDVEGSPNFATFKQ</sequence>
<dbReference type="PANTHER" id="PTHR30344:SF1">
    <property type="entry name" value="6-PHOSPHOGLUCONOLACTONASE"/>
    <property type="match status" value="1"/>
</dbReference>
<dbReference type="GO" id="GO:0017057">
    <property type="term" value="F:6-phosphogluconolactonase activity"/>
    <property type="evidence" value="ECO:0007669"/>
    <property type="project" value="TreeGrafter"/>
</dbReference>
<organism evidence="3 4">
    <name type="scientific">Corynascus novoguineensis</name>
    <dbReference type="NCBI Taxonomy" id="1126955"/>
    <lineage>
        <taxon>Eukaryota</taxon>
        <taxon>Fungi</taxon>
        <taxon>Dikarya</taxon>
        <taxon>Ascomycota</taxon>
        <taxon>Pezizomycotina</taxon>
        <taxon>Sordariomycetes</taxon>
        <taxon>Sordariomycetidae</taxon>
        <taxon>Sordariales</taxon>
        <taxon>Chaetomiaceae</taxon>
        <taxon>Corynascus</taxon>
    </lineage>
</organism>
<dbReference type="Gene3D" id="2.130.10.10">
    <property type="entry name" value="YVTN repeat-like/Quinoprotein amine dehydrogenase"/>
    <property type="match status" value="1"/>
</dbReference>
<evidence type="ECO:0000313" key="3">
    <source>
        <dbReference type="EMBL" id="KAK4251572.1"/>
    </source>
</evidence>
<protein>
    <submittedName>
        <fullName evidence="3">Lactonase, 7-bladed beta-propeller-domain-containing protein</fullName>
    </submittedName>
</protein>
<keyword evidence="4" id="KW-1185">Reference proteome</keyword>
<feature type="chain" id="PRO_5042975491" evidence="2">
    <location>
        <begin position="21"/>
        <end position="402"/>
    </location>
</feature>
<dbReference type="Proteomes" id="UP001303647">
    <property type="component" value="Unassembled WGS sequence"/>
</dbReference>
<keyword evidence="2" id="KW-0732">Signal</keyword>
<dbReference type="InterPro" id="IPR015943">
    <property type="entry name" value="WD40/YVTN_repeat-like_dom_sf"/>
</dbReference>
<dbReference type="EMBL" id="MU857605">
    <property type="protein sequence ID" value="KAK4251572.1"/>
    <property type="molecule type" value="Genomic_DNA"/>
</dbReference>
<gene>
    <name evidence="3" type="ORF">C7999DRAFT_10804</name>
</gene>
<evidence type="ECO:0000256" key="1">
    <source>
        <dbReference type="ARBA" id="ARBA00005564"/>
    </source>
</evidence>
<dbReference type="AlphaFoldDB" id="A0AAN7D2D6"/>
<accession>A0AAN7D2D6</accession>